<accession>A0A2N6CWS5</accession>
<gene>
    <name evidence="3" type="ORF">C0630_09265</name>
</gene>
<feature type="domain" description="Urease accessory protein UreH-like transmembrane" evidence="2">
    <location>
        <begin position="10"/>
        <end position="220"/>
    </location>
</feature>
<proteinExistence type="predicted"/>
<dbReference type="RefSeq" id="WP_273439026.1">
    <property type="nucleotide sequence ID" value="NZ_PKUN01000010.1"/>
</dbReference>
<evidence type="ECO:0000313" key="3">
    <source>
        <dbReference type="EMBL" id="PLX61719.1"/>
    </source>
</evidence>
<feature type="transmembrane region" description="Helical" evidence="1">
    <location>
        <begin position="171"/>
        <end position="197"/>
    </location>
</feature>
<dbReference type="EMBL" id="PKUN01000010">
    <property type="protein sequence ID" value="PLX61719.1"/>
    <property type="molecule type" value="Genomic_DNA"/>
</dbReference>
<dbReference type="Pfam" id="PF13386">
    <property type="entry name" value="DsbD_2"/>
    <property type="match status" value="1"/>
</dbReference>
<evidence type="ECO:0000313" key="4">
    <source>
        <dbReference type="Proteomes" id="UP000235015"/>
    </source>
</evidence>
<feature type="transmembrane region" description="Helical" evidence="1">
    <location>
        <begin position="88"/>
        <end position="111"/>
    </location>
</feature>
<feature type="transmembrane region" description="Helical" evidence="1">
    <location>
        <begin position="209"/>
        <end position="226"/>
    </location>
</feature>
<dbReference type="InterPro" id="IPR039447">
    <property type="entry name" value="UreH-like_TM_dom"/>
</dbReference>
<dbReference type="Proteomes" id="UP000235015">
    <property type="component" value="Unassembled WGS sequence"/>
</dbReference>
<feature type="transmembrane region" description="Helical" evidence="1">
    <location>
        <begin position="59"/>
        <end position="82"/>
    </location>
</feature>
<feature type="transmembrane region" description="Helical" evidence="1">
    <location>
        <begin position="6"/>
        <end position="34"/>
    </location>
</feature>
<evidence type="ECO:0000259" key="2">
    <source>
        <dbReference type="Pfam" id="PF13386"/>
    </source>
</evidence>
<evidence type="ECO:0000256" key="1">
    <source>
        <dbReference type="SAM" id="Phobius"/>
    </source>
</evidence>
<reference evidence="3 4" key="1">
    <citation type="submission" date="2017-11" db="EMBL/GenBank/DDBJ databases">
        <title>Genome-resolved metagenomics identifies genetic mobility, metabolic interactions, and unexpected diversity in perchlorate-reducing communities.</title>
        <authorList>
            <person name="Barnum T.P."/>
            <person name="Figueroa I.A."/>
            <person name="Carlstrom C.I."/>
            <person name="Lucas L.N."/>
            <person name="Engelbrektson A.L."/>
            <person name="Coates J.D."/>
        </authorList>
    </citation>
    <scope>NUCLEOTIDE SEQUENCE [LARGE SCALE GENOMIC DNA]</scope>
    <source>
        <strain evidence="3">BM301</strain>
    </source>
</reference>
<protein>
    <recommendedName>
        <fullName evidence="2">Urease accessory protein UreH-like transmembrane domain-containing protein</fullName>
    </recommendedName>
</protein>
<keyword evidence="1" id="KW-0812">Transmembrane</keyword>
<dbReference type="AlphaFoldDB" id="A0A2N6CWS5"/>
<sequence>MESLLPYFSAFIVGLLGGVHCIGMCGGIVSALTFGLPETSRGSVTAQLPFQLAYNLGRLISYVIAGAIMGGLGVLLAGMLPMQMAQQALLMLAGLFMVLLGLYLAGWWMVLNRVERLGGVLWRRLEPMGRKLMPVHAPSQAFAIGMLWGWVPCGLVYTMLINAVSSGGALQGAGLMFAFALGTLPNLLAIGLLAGAAARLARSQTARRVAGITVMLFGVYTLWSAIQLG</sequence>
<keyword evidence="1" id="KW-1133">Transmembrane helix</keyword>
<dbReference type="PANTHER" id="PTHR42208">
    <property type="entry name" value="HEAVY METAL TRANSPORTER-RELATED"/>
    <property type="match status" value="1"/>
</dbReference>
<comment type="caution">
    <text evidence="3">The sequence shown here is derived from an EMBL/GenBank/DDBJ whole genome shotgun (WGS) entry which is preliminary data.</text>
</comment>
<dbReference type="STRING" id="1111735.GCA_000428045_03804"/>
<name>A0A2N6CWS5_9GAMM</name>
<keyword evidence="1" id="KW-0472">Membrane</keyword>
<organism evidence="3 4">
    <name type="scientific">Sedimenticola selenatireducens</name>
    <dbReference type="NCBI Taxonomy" id="191960"/>
    <lineage>
        <taxon>Bacteria</taxon>
        <taxon>Pseudomonadati</taxon>
        <taxon>Pseudomonadota</taxon>
        <taxon>Gammaproteobacteria</taxon>
        <taxon>Chromatiales</taxon>
        <taxon>Sedimenticolaceae</taxon>
        <taxon>Sedimenticola</taxon>
    </lineage>
</organism>
<dbReference type="PANTHER" id="PTHR42208:SF1">
    <property type="entry name" value="HEAVY METAL TRANSPORTER"/>
    <property type="match status" value="1"/>
</dbReference>